<accession>A0A2W5AVI1</accession>
<dbReference type="GO" id="GO:0009231">
    <property type="term" value="P:riboflavin biosynthetic process"/>
    <property type="evidence" value="ECO:0007669"/>
    <property type="project" value="UniProtKB-UniPathway"/>
</dbReference>
<evidence type="ECO:0000256" key="10">
    <source>
        <dbReference type="ARBA" id="ARBA00023002"/>
    </source>
</evidence>
<comment type="function">
    <text evidence="1 14">Converts 2,5-diamino-6-(ribosylamino)-4(3h)-pyrimidinone 5'-phosphate into 5-amino-6-(ribosylamino)-2,4(1h,3h)-pyrimidinedione 5'-phosphate.</text>
</comment>
<feature type="binding site" evidence="16">
    <location>
        <position position="235"/>
    </location>
    <ligand>
        <name>substrate</name>
    </ligand>
</feature>
<evidence type="ECO:0000256" key="1">
    <source>
        <dbReference type="ARBA" id="ARBA00002151"/>
    </source>
</evidence>
<dbReference type="InterPro" id="IPR024072">
    <property type="entry name" value="DHFR-like_dom_sf"/>
</dbReference>
<dbReference type="GO" id="GO:0008703">
    <property type="term" value="F:5-amino-6-(5-phosphoribosylamino)uracil reductase activity"/>
    <property type="evidence" value="ECO:0007669"/>
    <property type="project" value="UniProtKB-EC"/>
</dbReference>
<dbReference type="InterPro" id="IPR050765">
    <property type="entry name" value="Riboflavin_Biosynth_HTPR"/>
</dbReference>
<keyword evidence="14" id="KW-0378">Hydrolase</keyword>
<dbReference type="InterPro" id="IPR004794">
    <property type="entry name" value="Eubact_RibD"/>
</dbReference>
<sequence length="369" mass="38508">MPNTPQRGSQAAKQGTTPSRTEVPANLPAEFLLADEMGWHAAGSTRPNPPVGCVIVGVAGEILGRGATEPAGGRHAEVVALQAAGARAAGATAYVTLEPCNHTGRTGPCAEALIAAGIAEVHYLFADPGRTEGGGGERLRAAGVTVTGPYLEPFHLGEHRFSVEAWLRAAHLGRPHVTLKFASTLNGLAAATDRTSQWITGVPARADVHADRQYREAILVGTGTVLADDPQLTARPGGAEGPRQPLRFALGQRELPTNARLLQAGTHAPAGQHLATRDLHAALAELRRQGISDVLVEGGPELAGSFLAHGLVDEIRAYLAPAWLPRGLPALGAGGIGSTSITDLQRFATRSVQRIGEDILWLAQRQTGD</sequence>
<dbReference type="InterPro" id="IPR016192">
    <property type="entry name" value="APOBEC/CMP_deaminase_Zn-bd"/>
</dbReference>
<feature type="binding site" evidence="16">
    <location>
        <position position="297"/>
    </location>
    <ligand>
        <name>substrate</name>
    </ligand>
</feature>
<evidence type="ECO:0000256" key="14">
    <source>
        <dbReference type="PIRNR" id="PIRNR006769"/>
    </source>
</evidence>
<keyword evidence="8 14" id="KW-0862">Zinc</keyword>
<feature type="domain" description="CMP/dCMP-type deaminase" evidence="19">
    <location>
        <begin position="24"/>
        <end position="146"/>
    </location>
</feature>
<dbReference type="InterPro" id="IPR002125">
    <property type="entry name" value="CMP_dCMP_dom"/>
</dbReference>
<evidence type="ECO:0000256" key="8">
    <source>
        <dbReference type="ARBA" id="ARBA00022833"/>
    </source>
</evidence>
<dbReference type="Proteomes" id="UP000249451">
    <property type="component" value="Unassembled WGS sequence"/>
</dbReference>
<keyword evidence="11" id="KW-0511">Multifunctional enzyme</keyword>
<dbReference type="GO" id="GO:0008270">
    <property type="term" value="F:zinc ion binding"/>
    <property type="evidence" value="ECO:0007669"/>
    <property type="project" value="InterPro"/>
</dbReference>
<feature type="binding site" evidence="16">
    <location>
        <position position="196"/>
    </location>
    <ligand>
        <name>substrate</name>
    </ligand>
</feature>
<comment type="pathway">
    <text evidence="2 14">Cofactor biosynthesis; riboflavin biosynthesis; 5-amino-6-(D-ribitylamino)uracil from GTP: step 2/4.</text>
</comment>
<protein>
    <recommendedName>
        <fullName evidence="14">Riboflavin biosynthesis protein RibD</fullName>
    </recommendedName>
    <domain>
        <recommendedName>
            <fullName evidence="14">Diaminohydroxyphosphoribosylaminopyrimidine deaminase</fullName>
            <shortName evidence="14">DRAP deaminase</shortName>
            <ecNumber evidence="14">3.5.4.26</ecNumber>
        </recommendedName>
        <alternativeName>
            <fullName evidence="14">Riboflavin-specific deaminase</fullName>
        </alternativeName>
    </domain>
    <domain>
        <recommendedName>
            <fullName evidence="14">5-amino-6-(5-phosphoribosylamino)uracil reductase</fullName>
            <ecNumber evidence="14">1.1.1.193</ecNumber>
        </recommendedName>
        <alternativeName>
            <fullName evidence="14">HTP reductase</fullName>
        </alternativeName>
    </domain>
</protein>
<feature type="binding site" evidence="16">
    <location>
        <position position="224"/>
    </location>
    <ligand>
        <name>NADP(+)</name>
        <dbReference type="ChEBI" id="CHEBI:58349"/>
    </ligand>
</feature>
<dbReference type="SUPFAM" id="SSF53927">
    <property type="entry name" value="Cytidine deaminase-like"/>
    <property type="match status" value="1"/>
</dbReference>
<dbReference type="InterPro" id="IPR002734">
    <property type="entry name" value="RibDG_C"/>
</dbReference>
<evidence type="ECO:0000256" key="12">
    <source>
        <dbReference type="ARBA" id="ARBA00049861"/>
    </source>
</evidence>
<keyword evidence="7 14" id="KW-0479">Metal-binding</keyword>
<evidence type="ECO:0000259" key="19">
    <source>
        <dbReference type="PROSITE" id="PS51747"/>
    </source>
</evidence>
<feature type="region of interest" description="Disordered" evidence="18">
    <location>
        <begin position="1"/>
        <end position="24"/>
    </location>
</feature>
<evidence type="ECO:0000256" key="16">
    <source>
        <dbReference type="PIRSR" id="PIRSR006769-2"/>
    </source>
</evidence>
<evidence type="ECO:0000256" key="18">
    <source>
        <dbReference type="SAM" id="MobiDB-lite"/>
    </source>
</evidence>
<dbReference type="Pfam" id="PF00383">
    <property type="entry name" value="dCMP_cyt_deam_1"/>
    <property type="match status" value="1"/>
</dbReference>
<proteinExistence type="inferred from homology"/>
<feature type="binding site" evidence="16">
    <location>
        <position position="228"/>
    </location>
    <ligand>
        <name>NADP(+)</name>
        <dbReference type="ChEBI" id="CHEBI:58349"/>
    </ligand>
</feature>
<comment type="caution">
    <text evidence="20">The sequence shown here is derived from an EMBL/GenBank/DDBJ whole genome shotgun (WGS) entry which is preliminary data.</text>
</comment>
<keyword evidence="6 14" id="KW-0686">Riboflavin biosynthesis</keyword>
<evidence type="ECO:0000256" key="13">
    <source>
        <dbReference type="ARBA" id="ARBA00049886"/>
    </source>
</evidence>
<comment type="cofactor">
    <cofactor evidence="14 17">
        <name>Zn(2+)</name>
        <dbReference type="ChEBI" id="CHEBI:29105"/>
    </cofactor>
    <text evidence="14 17">Binds 1 zinc ion.</text>
</comment>
<feature type="binding site" evidence="16">
    <location>
        <begin position="299"/>
        <end position="305"/>
    </location>
    <ligand>
        <name>NADP(+)</name>
        <dbReference type="ChEBI" id="CHEBI:58349"/>
    </ligand>
</feature>
<feature type="active site" description="Proton donor" evidence="15">
    <location>
        <position position="77"/>
    </location>
</feature>
<comment type="similarity">
    <text evidence="4 14">In the N-terminal section; belongs to the cytidine and deoxycytidylate deaminase family.</text>
</comment>
<comment type="catalytic activity">
    <reaction evidence="13 14">
        <text>2,5-diamino-6-hydroxy-4-(5-phosphoribosylamino)-pyrimidine + H2O + H(+) = 5-amino-6-(5-phospho-D-ribosylamino)uracil + NH4(+)</text>
        <dbReference type="Rhea" id="RHEA:21868"/>
        <dbReference type="ChEBI" id="CHEBI:15377"/>
        <dbReference type="ChEBI" id="CHEBI:15378"/>
        <dbReference type="ChEBI" id="CHEBI:28938"/>
        <dbReference type="ChEBI" id="CHEBI:58453"/>
        <dbReference type="ChEBI" id="CHEBI:58614"/>
        <dbReference type="EC" id="3.5.4.26"/>
    </reaction>
</comment>
<dbReference type="SUPFAM" id="SSF53597">
    <property type="entry name" value="Dihydrofolate reductase-like"/>
    <property type="match status" value="1"/>
</dbReference>
<evidence type="ECO:0000313" key="20">
    <source>
        <dbReference type="EMBL" id="PZO98620.1"/>
    </source>
</evidence>
<keyword evidence="10 14" id="KW-0560">Oxidoreductase</keyword>
<feature type="binding site" evidence="17">
    <location>
        <position position="75"/>
    </location>
    <ligand>
        <name>Zn(2+)</name>
        <dbReference type="ChEBI" id="CHEBI:29105"/>
        <note>catalytic</note>
    </ligand>
</feature>
<feature type="binding site" evidence="16">
    <location>
        <position position="212"/>
    </location>
    <ligand>
        <name>substrate</name>
    </ligand>
</feature>
<dbReference type="EMBL" id="QFNY01000271">
    <property type="protein sequence ID" value="PZO98620.1"/>
    <property type="molecule type" value="Genomic_DNA"/>
</dbReference>
<evidence type="ECO:0000256" key="2">
    <source>
        <dbReference type="ARBA" id="ARBA00004882"/>
    </source>
</evidence>
<dbReference type="GO" id="GO:0008835">
    <property type="term" value="F:diaminohydroxyphosphoribosylaminopyrimidine deaminase activity"/>
    <property type="evidence" value="ECO:0007669"/>
    <property type="project" value="UniProtKB-EC"/>
</dbReference>
<evidence type="ECO:0000256" key="4">
    <source>
        <dbReference type="ARBA" id="ARBA00005259"/>
    </source>
</evidence>
<feature type="binding site" evidence="17">
    <location>
        <position position="109"/>
    </location>
    <ligand>
        <name>Zn(2+)</name>
        <dbReference type="ChEBI" id="CHEBI:29105"/>
        <note>catalytic</note>
    </ligand>
</feature>
<reference evidence="20 21" key="1">
    <citation type="submission" date="2017-11" db="EMBL/GenBank/DDBJ databases">
        <title>Infants hospitalized years apart are colonized by the same room-sourced microbial strains.</title>
        <authorList>
            <person name="Brooks B."/>
            <person name="Olm M.R."/>
            <person name="Firek B.A."/>
            <person name="Baker R."/>
            <person name="Thomas B.C."/>
            <person name="Morowitz M.J."/>
            <person name="Banfield J.F."/>
        </authorList>
    </citation>
    <scope>NUCLEOTIDE SEQUENCE [LARGE SCALE GENOMIC DNA]</scope>
    <source>
        <strain evidence="20">S2_012_000_R3_87</strain>
    </source>
</reference>
<evidence type="ECO:0000256" key="11">
    <source>
        <dbReference type="ARBA" id="ARBA00023268"/>
    </source>
</evidence>
<evidence type="ECO:0000256" key="9">
    <source>
        <dbReference type="ARBA" id="ARBA00022857"/>
    </source>
</evidence>
<name>A0A2W5AVI1_9CORY</name>
<evidence type="ECO:0000313" key="21">
    <source>
        <dbReference type="Proteomes" id="UP000249451"/>
    </source>
</evidence>
<dbReference type="EC" id="1.1.1.193" evidence="14"/>
<dbReference type="PANTHER" id="PTHR38011">
    <property type="entry name" value="DIHYDROFOLATE REDUCTASE FAMILY PROTEIN (AFU_ORTHOLOGUE AFUA_8G06820)"/>
    <property type="match status" value="1"/>
</dbReference>
<gene>
    <name evidence="20" type="primary">ribD</name>
    <name evidence="20" type="ORF">DI609_10205</name>
</gene>
<feature type="binding site" evidence="16">
    <location>
        <position position="232"/>
    </location>
    <ligand>
        <name>substrate</name>
    </ligand>
</feature>
<evidence type="ECO:0000256" key="17">
    <source>
        <dbReference type="PIRSR" id="PIRSR006769-3"/>
    </source>
</evidence>
<comment type="catalytic activity">
    <reaction evidence="12 14">
        <text>5-amino-6-(5-phospho-D-ribitylamino)uracil + NADP(+) = 5-amino-6-(5-phospho-D-ribosylamino)uracil + NADPH + H(+)</text>
        <dbReference type="Rhea" id="RHEA:17845"/>
        <dbReference type="ChEBI" id="CHEBI:15378"/>
        <dbReference type="ChEBI" id="CHEBI:57783"/>
        <dbReference type="ChEBI" id="CHEBI:58349"/>
        <dbReference type="ChEBI" id="CHEBI:58421"/>
        <dbReference type="ChEBI" id="CHEBI:58453"/>
        <dbReference type="EC" id="1.1.1.193"/>
    </reaction>
</comment>
<evidence type="ECO:0000256" key="3">
    <source>
        <dbReference type="ARBA" id="ARBA00004910"/>
    </source>
</evidence>
<evidence type="ECO:0000256" key="6">
    <source>
        <dbReference type="ARBA" id="ARBA00022619"/>
    </source>
</evidence>
<dbReference type="Gene3D" id="3.40.430.10">
    <property type="entry name" value="Dihydrofolate Reductase, subunit A"/>
    <property type="match status" value="2"/>
</dbReference>
<comment type="similarity">
    <text evidence="5 14">In the C-terminal section; belongs to the HTP reductase family.</text>
</comment>
<feature type="binding site" evidence="17">
    <location>
        <position position="100"/>
    </location>
    <ligand>
        <name>Zn(2+)</name>
        <dbReference type="ChEBI" id="CHEBI:29105"/>
        <note>catalytic</note>
    </ligand>
</feature>
<dbReference type="PROSITE" id="PS51747">
    <property type="entry name" value="CYT_DCMP_DEAMINASES_2"/>
    <property type="match status" value="1"/>
</dbReference>
<dbReference type="Gene3D" id="3.40.140.10">
    <property type="entry name" value="Cytidine Deaminase, domain 2"/>
    <property type="match status" value="1"/>
</dbReference>
<dbReference type="Pfam" id="PF01872">
    <property type="entry name" value="RibD_C"/>
    <property type="match status" value="1"/>
</dbReference>
<evidence type="ECO:0000256" key="5">
    <source>
        <dbReference type="ARBA" id="ARBA00007417"/>
    </source>
</evidence>
<dbReference type="EC" id="3.5.4.26" evidence="14"/>
<organism evidence="20 21">
    <name type="scientific">Corynebacterium urealyticum</name>
    <dbReference type="NCBI Taxonomy" id="43771"/>
    <lineage>
        <taxon>Bacteria</taxon>
        <taxon>Bacillati</taxon>
        <taxon>Actinomycetota</taxon>
        <taxon>Actinomycetes</taxon>
        <taxon>Mycobacteriales</taxon>
        <taxon>Corynebacteriaceae</taxon>
        <taxon>Corynebacterium</taxon>
    </lineage>
</organism>
<dbReference type="PROSITE" id="PS00903">
    <property type="entry name" value="CYT_DCMP_DEAMINASES_1"/>
    <property type="match status" value="1"/>
</dbReference>
<comment type="pathway">
    <text evidence="3 14">Cofactor biosynthesis; riboflavin biosynthesis; 5-amino-6-(D-ribitylamino)uracil from GTP: step 3/4.</text>
</comment>
<feature type="binding site" evidence="16">
    <location>
        <position position="182"/>
    </location>
    <ligand>
        <name>NADP(+)</name>
        <dbReference type="ChEBI" id="CHEBI:58349"/>
    </ligand>
</feature>
<feature type="binding site" evidence="16">
    <location>
        <position position="198"/>
    </location>
    <ligand>
        <name>NADP(+)</name>
        <dbReference type="ChEBI" id="CHEBI:58349"/>
    </ligand>
</feature>
<dbReference type="PIRSF" id="PIRSF006769">
    <property type="entry name" value="RibD"/>
    <property type="match status" value="1"/>
</dbReference>
<evidence type="ECO:0000256" key="7">
    <source>
        <dbReference type="ARBA" id="ARBA00022723"/>
    </source>
</evidence>
<keyword evidence="9 14" id="KW-0521">NADP</keyword>
<feature type="compositionally biased region" description="Polar residues" evidence="18">
    <location>
        <begin position="1"/>
        <end position="20"/>
    </location>
</feature>
<dbReference type="NCBIfam" id="TIGR00326">
    <property type="entry name" value="eubact_ribD"/>
    <property type="match status" value="1"/>
</dbReference>
<dbReference type="PANTHER" id="PTHR38011:SF7">
    <property type="entry name" value="2,5-DIAMINO-6-RIBOSYLAMINO-4(3H)-PYRIMIDINONE 5'-PHOSPHATE REDUCTASE"/>
    <property type="match status" value="1"/>
</dbReference>
<dbReference type="AlphaFoldDB" id="A0A2W5AVI1"/>
<dbReference type="UniPathway" id="UPA00275">
    <property type="reaction ID" value="UER00401"/>
</dbReference>
<evidence type="ECO:0000256" key="15">
    <source>
        <dbReference type="PIRSR" id="PIRSR006769-1"/>
    </source>
</evidence>
<dbReference type="InterPro" id="IPR016193">
    <property type="entry name" value="Cytidine_deaminase-like"/>
</dbReference>